<dbReference type="PANTHER" id="PTHR30427:SF1">
    <property type="entry name" value="TRANSCRIPTIONAL ACTIVATOR PROTEIN LYSR"/>
    <property type="match status" value="1"/>
</dbReference>
<keyword evidence="2" id="KW-0805">Transcription regulation</keyword>
<dbReference type="GO" id="GO:0003700">
    <property type="term" value="F:DNA-binding transcription factor activity"/>
    <property type="evidence" value="ECO:0007669"/>
    <property type="project" value="InterPro"/>
</dbReference>
<dbReference type="InterPro" id="IPR036388">
    <property type="entry name" value="WH-like_DNA-bd_sf"/>
</dbReference>
<dbReference type="Pfam" id="PF03466">
    <property type="entry name" value="LysR_substrate"/>
    <property type="match status" value="1"/>
</dbReference>
<dbReference type="GO" id="GO:0043565">
    <property type="term" value="F:sequence-specific DNA binding"/>
    <property type="evidence" value="ECO:0007669"/>
    <property type="project" value="TreeGrafter"/>
</dbReference>
<dbReference type="InterPro" id="IPR036390">
    <property type="entry name" value="WH_DNA-bd_sf"/>
</dbReference>
<feature type="domain" description="HTH lysR-type" evidence="5">
    <location>
        <begin position="1"/>
        <end position="60"/>
    </location>
</feature>
<dbReference type="PROSITE" id="PS50931">
    <property type="entry name" value="HTH_LYSR"/>
    <property type="match status" value="1"/>
</dbReference>
<keyword evidence="3" id="KW-0238">DNA-binding</keyword>
<evidence type="ECO:0000256" key="3">
    <source>
        <dbReference type="ARBA" id="ARBA00023125"/>
    </source>
</evidence>
<dbReference type="GO" id="GO:0010628">
    <property type="term" value="P:positive regulation of gene expression"/>
    <property type="evidence" value="ECO:0007669"/>
    <property type="project" value="TreeGrafter"/>
</dbReference>
<evidence type="ECO:0000313" key="6">
    <source>
        <dbReference type="EMBL" id="BAT28575.1"/>
    </source>
</evidence>
<dbReference type="PRINTS" id="PR00039">
    <property type="entry name" value="HTHLYSR"/>
</dbReference>
<evidence type="ECO:0000256" key="2">
    <source>
        <dbReference type="ARBA" id="ARBA00023015"/>
    </source>
</evidence>
<dbReference type="RefSeq" id="WP_062225935.1">
    <property type="nucleotide sequence ID" value="NZ_BBWR01000002.1"/>
</dbReference>
<evidence type="ECO:0000256" key="1">
    <source>
        <dbReference type="ARBA" id="ARBA00009437"/>
    </source>
</evidence>
<keyword evidence="4" id="KW-0804">Transcription</keyword>
<sequence>MKLTHRQVEFFKAVMEQGSITGAAVSLRISQPAVSKALGALEAEIGLPLFQRTQNGLVPTVEARAFYTEVERSFSGLRYLSGVARDLTTLKHGRLVVGVIPALSNRWLPLVVARFIERFPEANMTFEAFSSPQMAQLVGQGRIDMGLAQASTNDPAIQRTPIVDIEVGVVLPRAHPLAAQKLIQPQDLAGQTFISLSPTDVITRQLDSVLASSGVTIQRRLHVSLGSTLCNLVGEGVGIGLVDAETYHYCRRPGLVCRRFEPRISMPISLLRSQRRPPSLMEHELIDHMRRIPPIDTIVAAAAD</sequence>
<dbReference type="Gene3D" id="1.10.10.10">
    <property type="entry name" value="Winged helix-like DNA-binding domain superfamily/Winged helix DNA-binding domain"/>
    <property type="match status" value="1"/>
</dbReference>
<dbReference type="InterPro" id="IPR000847">
    <property type="entry name" value="LysR_HTH_N"/>
</dbReference>
<reference evidence="6" key="1">
    <citation type="journal article" date="2015" name="Proc. Natl. Acad. Sci. U.S.A.">
        <title>Bacterial clade with the ribosomal RNA operon on a small plasmid rather than the chromosome.</title>
        <authorList>
            <person name="Anda M."/>
            <person name="Ohtsubo Y."/>
            <person name="Okubo T."/>
            <person name="Sugawara M."/>
            <person name="Nagata Y."/>
            <person name="Tsuda M."/>
            <person name="Minamisawa K."/>
            <person name="Mitsui H."/>
        </authorList>
    </citation>
    <scope>NUCLEOTIDE SEQUENCE</scope>
    <source>
        <strain evidence="6">JCM 14755</strain>
    </source>
</reference>
<dbReference type="OrthoDB" id="9815174at2"/>
<evidence type="ECO:0000256" key="4">
    <source>
        <dbReference type="ARBA" id="ARBA00023163"/>
    </source>
</evidence>
<accession>A0A0P0Z3A5</accession>
<dbReference type="Gene3D" id="3.40.190.290">
    <property type="match status" value="1"/>
</dbReference>
<dbReference type="SUPFAM" id="SSF46785">
    <property type="entry name" value="Winged helix' DNA-binding domain"/>
    <property type="match status" value="1"/>
</dbReference>
<dbReference type="InterPro" id="IPR005119">
    <property type="entry name" value="LysR_subst-bd"/>
</dbReference>
<proteinExistence type="inferred from homology"/>
<dbReference type="SUPFAM" id="SSF53850">
    <property type="entry name" value="Periplasmic binding protein-like II"/>
    <property type="match status" value="1"/>
</dbReference>
<dbReference type="PANTHER" id="PTHR30427">
    <property type="entry name" value="TRANSCRIPTIONAL ACTIVATOR PROTEIN LYSR"/>
    <property type="match status" value="1"/>
</dbReference>
<name>A0A0P0Z3A5_9HYPH</name>
<dbReference type="Pfam" id="PF00126">
    <property type="entry name" value="HTH_1"/>
    <property type="match status" value="1"/>
</dbReference>
<dbReference type="EMBL" id="LC066377">
    <property type="protein sequence ID" value="BAT28575.1"/>
    <property type="molecule type" value="Genomic_DNA"/>
</dbReference>
<protein>
    <submittedName>
        <fullName evidence="6">Probable LysR-family transcriptional regulator</fullName>
    </submittedName>
</protein>
<comment type="similarity">
    <text evidence="1">Belongs to the LysR transcriptional regulatory family.</text>
</comment>
<evidence type="ECO:0000259" key="5">
    <source>
        <dbReference type="PROSITE" id="PS50931"/>
    </source>
</evidence>
<organism evidence="6">
    <name type="scientific">Aureimonas frigidaquae</name>
    <dbReference type="NCBI Taxonomy" id="424757"/>
    <lineage>
        <taxon>Bacteria</taxon>
        <taxon>Pseudomonadati</taxon>
        <taxon>Pseudomonadota</taxon>
        <taxon>Alphaproteobacteria</taxon>
        <taxon>Hyphomicrobiales</taxon>
        <taxon>Aurantimonadaceae</taxon>
        <taxon>Aureimonas</taxon>
    </lineage>
</organism>
<dbReference type="AlphaFoldDB" id="A0A0P0Z3A5"/>